<reference evidence="6 7" key="1">
    <citation type="journal article" date="2020" name="ISME J.">
        <title>Comparative genomics reveals insights into cyanobacterial evolution and habitat adaptation.</title>
        <authorList>
            <person name="Chen M.Y."/>
            <person name="Teng W.K."/>
            <person name="Zhao L."/>
            <person name="Hu C.X."/>
            <person name="Zhou Y.K."/>
            <person name="Han B.P."/>
            <person name="Song L.R."/>
            <person name="Shu W.S."/>
        </authorList>
    </citation>
    <scope>NUCLEOTIDE SEQUENCE [LARGE SCALE GENOMIC DNA]</scope>
    <source>
        <strain evidence="6 7">FACHB-1050</strain>
    </source>
</reference>
<dbReference type="Gene3D" id="3.90.220.20">
    <property type="entry name" value="DNA methylase specificity domains"/>
    <property type="match status" value="2"/>
</dbReference>
<evidence type="ECO:0000256" key="1">
    <source>
        <dbReference type="ARBA" id="ARBA00010923"/>
    </source>
</evidence>
<evidence type="ECO:0000313" key="7">
    <source>
        <dbReference type="Proteomes" id="UP000618445"/>
    </source>
</evidence>
<dbReference type="PANTHER" id="PTHR43140">
    <property type="entry name" value="TYPE-1 RESTRICTION ENZYME ECOKI SPECIFICITY PROTEIN"/>
    <property type="match status" value="1"/>
</dbReference>
<dbReference type="GO" id="GO:0004519">
    <property type="term" value="F:endonuclease activity"/>
    <property type="evidence" value="ECO:0007669"/>
    <property type="project" value="UniProtKB-KW"/>
</dbReference>
<keyword evidence="6" id="KW-0255">Endonuclease</keyword>
<dbReference type="PANTHER" id="PTHR43140:SF1">
    <property type="entry name" value="TYPE I RESTRICTION ENZYME ECOKI SPECIFICITY SUBUNIT"/>
    <property type="match status" value="1"/>
</dbReference>
<keyword evidence="2" id="KW-0680">Restriction system</keyword>
<keyword evidence="7" id="KW-1185">Reference proteome</keyword>
<evidence type="ECO:0000256" key="2">
    <source>
        <dbReference type="ARBA" id="ARBA00022747"/>
    </source>
</evidence>
<comment type="subunit">
    <text evidence="4">The methyltransferase is composed of M and S polypeptides.</text>
</comment>
<protein>
    <submittedName>
        <fullName evidence="6">Restriction endonuclease subunit S</fullName>
    </submittedName>
</protein>
<feature type="domain" description="Type I restriction modification DNA specificity" evidence="5">
    <location>
        <begin position="267"/>
        <end position="442"/>
    </location>
</feature>
<dbReference type="InterPro" id="IPR044946">
    <property type="entry name" value="Restrct_endonuc_typeI_TRD_sf"/>
</dbReference>
<dbReference type="EMBL" id="JACJQY010000025">
    <property type="protein sequence ID" value="MBD2318171.1"/>
    <property type="molecule type" value="Genomic_DNA"/>
</dbReference>
<evidence type="ECO:0000256" key="4">
    <source>
        <dbReference type="ARBA" id="ARBA00038652"/>
    </source>
</evidence>
<organism evidence="6 7">
    <name type="scientific">Phormidium tenue FACHB-1050</name>
    <dbReference type="NCBI Taxonomy" id="2692857"/>
    <lineage>
        <taxon>Bacteria</taxon>
        <taxon>Bacillati</taxon>
        <taxon>Cyanobacteriota</taxon>
        <taxon>Cyanophyceae</taxon>
        <taxon>Oscillatoriophycideae</taxon>
        <taxon>Oscillatoriales</taxon>
        <taxon>Oscillatoriaceae</taxon>
        <taxon>Phormidium</taxon>
    </lineage>
</organism>
<keyword evidence="6" id="KW-0540">Nuclease</keyword>
<accession>A0ABR8CCX7</accession>
<proteinExistence type="inferred from homology"/>
<dbReference type="InterPro" id="IPR051212">
    <property type="entry name" value="Type-I_RE_S_subunit"/>
</dbReference>
<evidence type="ECO:0000313" key="6">
    <source>
        <dbReference type="EMBL" id="MBD2318171.1"/>
    </source>
</evidence>
<comment type="caution">
    <text evidence="6">The sequence shown here is derived from an EMBL/GenBank/DDBJ whole genome shotgun (WGS) entry which is preliminary data.</text>
</comment>
<sequence length="506" mass="57511">MSSDFSILSDNDDLPIGWEIACIKDLCEFNPKHNREISDDLEISFVPMSSVDGINGRIQTHEVKRLGELRKGYTHFTDGDVIFAKISPCMENGKVAVAKDLVNSIACGSTEFHVLRSQGAVLPEYLYRFLRQERYLYNAAHNMTGVVGQRRLPKDFLLDTEFRIPPLNEQRRIVEKVEALMVRSRRAKEALDAIPKLIEQFRQSVLAAAFRGDLTADWREQNPNIEPASVLLERIRKERELFNQSTKDKLLFSSEIDEQGLQISDIPESWETVRSKELFSFVTSGSRGWAKYYSEKGSIFIRMGNLNRQTIKLDLDSIQRVQLPEGIEGTRTKVKENDILISITADCGMIGLVPASFPEAYVNQHVALARPVNYICPQYLAWYLASSEGGVKQFRDLQRGATKVGLVLGDIQSLLIPLPSLQEQIKIVEMIDIVFNRIEYIESEYINLAKNLDTLNQSILSKAFKGELVEQDPNDEPASVLLERIQKEREKEKAKVKQTGAKKLKK</sequence>
<dbReference type="RefSeq" id="WP_190578971.1">
    <property type="nucleotide sequence ID" value="NZ_CAWPQU010000018.1"/>
</dbReference>
<dbReference type="Pfam" id="PF01420">
    <property type="entry name" value="Methylase_S"/>
    <property type="match status" value="2"/>
</dbReference>
<dbReference type="Proteomes" id="UP000618445">
    <property type="component" value="Unassembled WGS sequence"/>
</dbReference>
<keyword evidence="6" id="KW-0378">Hydrolase</keyword>
<dbReference type="CDD" id="cd17260">
    <property type="entry name" value="RMtype1_S_EcoEI-TRD1-CR1_like"/>
    <property type="match status" value="1"/>
</dbReference>
<gene>
    <name evidence="6" type="ORF">H6G05_15115</name>
</gene>
<name>A0ABR8CCX7_9CYAN</name>
<comment type="similarity">
    <text evidence="1">Belongs to the type-I restriction system S methylase family.</text>
</comment>
<dbReference type="SUPFAM" id="SSF116734">
    <property type="entry name" value="DNA methylase specificity domain"/>
    <property type="match status" value="2"/>
</dbReference>
<evidence type="ECO:0000256" key="3">
    <source>
        <dbReference type="ARBA" id="ARBA00023125"/>
    </source>
</evidence>
<feature type="domain" description="Type I restriction modification DNA specificity" evidence="5">
    <location>
        <begin position="15"/>
        <end position="180"/>
    </location>
</feature>
<evidence type="ECO:0000259" key="5">
    <source>
        <dbReference type="Pfam" id="PF01420"/>
    </source>
</evidence>
<keyword evidence="3" id="KW-0238">DNA-binding</keyword>
<dbReference type="InterPro" id="IPR000055">
    <property type="entry name" value="Restrct_endonuc_typeI_TRD"/>
</dbReference>